<feature type="non-terminal residue" evidence="16">
    <location>
        <position position="578"/>
    </location>
</feature>
<keyword evidence="12" id="KW-0407">Ion channel</keyword>
<dbReference type="GO" id="GO:0015276">
    <property type="term" value="F:ligand-gated monoatomic ion channel activity"/>
    <property type="evidence" value="ECO:0007669"/>
    <property type="project" value="InterPro"/>
</dbReference>
<dbReference type="SMART" id="SM00918">
    <property type="entry name" value="Lig_chan-Glu_bd"/>
    <property type="match status" value="1"/>
</dbReference>
<dbReference type="Pfam" id="PF10613">
    <property type="entry name" value="Lig_chan-Glu_bd"/>
    <property type="match status" value="1"/>
</dbReference>
<feature type="transmembrane region" description="Helical" evidence="13">
    <location>
        <begin position="352"/>
        <end position="375"/>
    </location>
</feature>
<evidence type="ECO:0000256" key="5">
    <source>
        <dbReference type="ARBA" id="ARBA00022692"/>
    </source>
</evidence>
<dbReference type="GO" id="GO:0050906">
    <property type="term" value="P:detection of stimulus involved in sensory perception"/>
    <property type="evidence" value="ECO:0007669"/>
    <property type="project" value="UniProtKB-ARBA"/>
</dbReference>
<evidence type="ECO:0000256" key="8">
    <source>
        <dbReference type="ARBA" id="ARBA00023136"/>
    </source>
</evidence>
<evidence type="ECO:0000259" key="15">
    <source>
        <dbReference type="SMART" id="SM00918"/>
    </source>
</evidence>
<evidence type="ECO:0000256" key="3">
    <source>
        <dbReference type="ARBA" id="ARBA00022448"/>
    </source>
</evidence>
<dbReference type="Gene3D" id="1.10.287.70">
    <property type="match status" value="1"/>
</dbReference>
<dbReference type="GO" id="GO:0005886">
    <property type="term" value="C:plasma membrane"/>
    <property type="evidence" value="ECO:0007669"/>
    <property type="project" value="UniProtKB-SubCell"/>
</dbReference>
<evidence type="ECO:0000256" key="14">
    <source>
        <dbReference type="SAM" id="SignalP"/>
    </source>
</evidence>
<feature type="transmembrane region" description="Helical" evidence="13">
    <location>
        <begin position="416"/>
        <end position="440"/>
    </location>
</feature>
<evidence type="ECO:0000256" key="10">
    <source>
        <dbReference type="ARBA" id="ARBA00023180"/>
    </source>
</evidence>
<evidence type="ECO:0000256" key="6">
    <source>
        <dbReference type="ARBA" id="ARBA00022989"/>
    </source>
</evidence>
<evidence type="ECO:0000313" key="16">
    <source>
        <dbReference type="EMBL" id="CEF34387.1"/>
    </source>
</evidence>
<protein>
    <submittedName>
        <fullName evidence="16">Variant Ionotropic Glutamate Receptor</fullName>
    </submittedName>
</protein>
<feature type="signal peptide" evidence="14">
    <location>
        <begin position="1"/>
        <end position="19"/>
    </location>
</feature>
<feature type="chain" id="PRO_5002039423" evidence="14">
    <location>
        <begin position="20"/>
        <end position="578"/>
    </location>
</feature>
<feature type="non-terminal residue" evidence="16">
    <location>
        <position position="1"/>
    </location>
</feature>
<reference evidence="16" key="1">
    <citation type="submission" date="2014-08" db="EMBL/GenBank/DDBJ databases">
        <authorList>
            <person name="Groh K."/>
        </authorList>
    </citation>
    <scope>NUCLEOTIDE SEQUENCE</scope>
    <source>
        <tissue evidence="16">Antennules</tissue>
    </source>
</reference>
<evidence type="ECO:0000256" key="4">
    <source>
        <dbReference type="ARBA" id="ARBA00022475"/>
    </source>
</evidence>
<comment type="similarity">
    <text evidence="2">Belongs to the glutamate-gated ion channel (TC 1.A.10.1) family.</text>
</comment>
<dbReference type="InterPro" id="IPR019594">
    <property type="entry name" value="Glu/Gly-bd"/>
</dbReference>
<reference evidence="16" key="2">
    <citation type="submission" date="2015-01" db="EMBL/GenBank/DDBJ databases">
        <title>Expression of ionotropic receptors in terrestrial hermit crabs olfactory sensory neurons.</title>
        <authorList>
            <person name="Groh-Lunow K.C."/>
            <person name="Getahun M.N."/>
            <person name="Stensmyr M.C."/>
            <person name="Grosse-Wilde E."/>
            <person name="Hansson B.S."/>
        </authorList>
    </citation>
    <scope>NUCLEOTIDE SEQUENCE</scope>
    <source>
        <tissue evidence="16">Antennules</tissue>
    </source>
</reference>
<gene>
    <name evidence="16" type="primary">IR21</name>
</gene>
<keyword evidence="7" id="KW-0406">Ion transport</keyword>
<keyword evidence="11" id="KW-1071">Ligand-gated ion channel</keyword>
<dbReference type="EMBL" id="LN590525">
    <property type="protein sequence ID" value="CEF34387.1"/>
    <property type="molecule type" value="mRNA"/>
</dbReference>
<feature type="domain" description="Ionotropic glutamate receptor L-glutamate and glycine-binding" evidence="15">
    <location>
        <begin position="241"/>
        <end position="298"/>
    </location>
</feature>
<keyword evidence="5 13" id="KW-0812">Transmembrane</keyword>
<evidence type="ECO:0000256" key="2">
    <source>
        <dbReference type="ARBA" id="ARBA00008685"/>
    </source>
</evidence>
<keyword evidence="4" id="KW-1003">Cell membrane</keyword>
<dbReference type="AlphaFoldDB" id="A0A0A8P3C5"/>
<keyword evidence="9 16" id="KW-0675">Receptor</keyword>
<evidence type="ECO:0000256" key="12">
    <source>
        <dbReference type="ARBA" id="ARBA00023303"/>
    </source>
</evidence>
<keyword evidence="6 13" id="KW-1133">Transmembrane helix</keyword>
<evidence type="ECO:0000256" key="1">
    <source>
        <dbReference type="ARBA" id="ARBA00004651"/>
    </source>
</evidence>
<proteinExistence type="evidence at transcript level"/>
<keyword evidence="8 13" id="KW-0472">Membrane</keyword>
<name>A0A0A8P3C5_9EUCA</name>
<sequence length="578" mass="65117">TVVLLFILITESCSTGVQRLYMPGSVGKAGMEVEALNAVLEAASHPAFVVIVTEKRAQFEGLSEVAAPWGVGVFEVATDGQDANKTQAQLSQVVSRAHQLRWVSWFITVVVVSDDPAFLVEFTEWSFKSRLLVWSTKLLILTRFPLHSLSHIRSTLAMTNSMLVILTNTSAYRCFVYVELPYNAEGSQPHEVGTCPAQKNRTFTPRFPLFPEKFEKLANGPTLKATYVEYSSTKRMIVDDPGAPGGKRIIILDPEIRLFELIAQNMNFTFEIDSPADEAWGVEMPNGSFTGMVGMLQRKEVDLSLSLLHTTFVRHRVVDFTFPLTVWHSRIVVQRKDPEVDPWGFVLPMTPLVWLALFLALIVVLLAMVMLPTFLPEDVLVHTKISPTIQGCLRVLLQEDLGVKVRGWWWWQRVVLGVWMMMVLVTIQSYVGNLMSLLAVRYTPLPIQMLKDILHNPVIVVTPKGTTQASSFLDAERGLLRQIADLRHEGRFQPVYVSELNYYLDHYVRRGTHVLVLLDSRTTVMVANDFSDKGRCDFYHAKEEILPMLAAIAVPKGSPLLLALNSRVLRVVESGIYY</sequence>
<dbReference type="Gene3D" id="3.40.190.10">
    <property type="entry name" value="Periplasmic binding protein-like II"/>
    <property type="match status" value="1"/>
</dbReference>
<keyword evidence="3" id="KW-0813">Transport</keyword>
<accession>A0A0A8P3C5</accession>
<dbReference type="Pfam" id="PF00060">
    <property type="entry name" value="Lig_chan"/>
    <property type="match status" value="1"/>
</dbReference>
<evidence type="ECO:0000256" key="7">
    <source>
        <dbReference type="ARBA" id="ARBA00023065"/>
    </source>
</evidence>
<dbReference type="PANTHER" id="PTHR42643">
    <property type="entry name" value="IONOTROPIC RECEPTOR 20A-RELATED"/>
    <property type="match status" value="1"/>
</dbReference>
<evidence type="ECO:0000256" key="11">
    <source>
        <dbReference type="ARBA" id="ARBA00023286"/>
    </source>
</evidence>
<evidence type="ECO:0000256" key="13">
    <source>
        <dbReference type="SAM" id="Phobius"/>
    </source>
</evidence>
<dbReference type="SUPFAM" id="SSF53850">
    <property type="entry name" value="Periplasmic binding protein-like II"/>
    <property type="match status" value="1"/>
</dbReference>
<comment type="subcellular location">
    <subcellularLocation>
        <location evidence="1">Cell membrane</location>
        <topology evidence="1">Multi-pass membrane protein</topology>
    </subcellularLocation>
</comment>
<keyword evidence="10" id="KW-0325">Glycoprotein</keyword>
<dbReference type="InterPro" id="IPR052192">
    <property type="entry name" value="Insect_Ionotropic_Sensory_Rcpt"/>
</dbReference>
<dbReference type="PANTHER" id="PTHR42643:SF42">
    <property type="entry name" value="IONOTROPIC GLUTAMATE RECEPTOR L-GLUTAMATE AND GLYCINE-BINDING DOMAIN-CONTAINING PROTEIN"/>
    <property type="match status" value="1"/>
</dbReference>
<dbReference type="InterPro" id="IPR001320">
    <property type="entry name" value="Iontro_rcpt_C"/>
</dbReference>
<keyword evidence="14" id="KW-0732">Signal</keyword>
<evidence type="ECO:0000256" key="9">
    <source>
        <dbReference type="ARBA" id="ARBA00023170"/>
    </source>
</evidence>
<organism evidence="16">
    <name type="scientific">Coenobita clypeatus</name>
    <dbReference type="NCBI Taxonomy" id="474045"/>
    <lineage>
        <taxon>Eukaryota</taxon>
        <taxon>Metazoa</taxon>
        <taxon>Ecdysozoa</taxon>
        <taxon>Arthropoda</taxon>
        <taxon>Crustacea</taxon>
        <taxon>Multicrustacea</taxon>
        <taxon>Malacostraca</taxon>
        <taxon>Eumalacostraca</taxon>
        <taxon>Eucarida</taxon>
        <taxon>Decapoda</taxon>
        <taxon>Pleocyemata</taxon>
        <taxon>Anomura</taxon>
        <taxon>Paguroidea</taxon>
        <taxon>Coenobitidae</taxon>
        <taxon>Coenobita</taxon>
    </lineage>
</organism>